<dbReference type="CDD" id="cd07153">
    <property type="entry name" value="Fur_like"/>
    <property type="match status" value="1"/>
</dbReference>
<dbReference type="PANTHER" id="PTHR33202:SF7">
    <property type="entry name" value="FERRIC UPTAKE REGULATION PROTEIN"/>
    <property type="match status" value="1"/>
</dbReference>
<dbReference type="AlphaFoldDB" id="A0AA41Y8T6"/>
<name>A0AA41Y8T6_9BACT</name>
<keyword evidence="2" id="KW-0678">Repressor</keyword>
<comment type="cofactor">
    <cofactor evidence="7">
        <name>Zn(2+)</name>
        <dbReference type="ChEBI" id="CHEBI:29105"/>
    </cofactor>
    <text evidence="7">Binds 1 zinc ion per subunit.</text>
</comment>
<dbReference type="InterPro" id="IPR036390">
    <property type="entry name" value="WH_DNA-bd_sf"/>
</dbReference>
<dbReference type="PANTHER" id="PTHR33202">
    <property type="entry name" value="ZINC UPTAKE REGULATION PROTEIN"/>
    <property type="match status" value="1"/>
</dbReference>
<dbReference type="GO" id="GO:0003700">
    <property type="term" value="F:DNA-binding transcription factor activity"/>
    <property type="evidence" value="ECO:0007669"/>
    <property type="project" value="InterPro"/>
</dbReference>
<dbReference type="Gene3D" id="3.30.1490.190">
    <property type="match status" value="1"/>
</dbReference>
<dbReference type="InterPro" id="IPR002481">
    <property type="entry name" value="FUR"/>
</dbReference>
<keyword evidence="5" id="KW-0238">DNA-binding</keyword>
<dbReference type="GO" id="GO:0008270">
    <property type="term" value="F:zinc ion binding"/>
    <property type="evidence" value="ECO:0007669"/>
    <property type="project" value="TreeGrafter"/>
</dbReference>
<keyword evidence="4" id="KW-0805">Transcription regulation</keyword>
<proteinExistence type="inferred from homology"/>
<comment type="caution">
    <text evidence="8">The sequence shown here is derived from an EMBL/GenBank/DDBJ whole genome shotgun (WGS) entry which is preliminary data.</text>
</comment>
<dbReference type="InterPro" id="IPR043135">
    <property type="entry name" value="Fur_C"/>
</dbReference>
<evidence type="ECO:0000256" key="5">
    <source>
        <dbReference type="ARBA" id="ARBA00023125"/>
    </source>
</evidence>
<feature type="binding site" evidence="7">
    <location>
        <position position="90"/>
    </location>
    <ligand>
        <name>Zn(2+)</name>
        <dbReference type="ChEBI" id="CHEBI:29105"/>
    </ligand>
</feature>
<comment type="similarity">
    <text evidence="1">Belongs to the Fur family.</text>
</comment>
<organism evidence="8 9">
    <name type="scientific">Gaoshiqia sediminis</name>
    <dbReference type="NCBI Taxonomy" id="2986998"/>
    <lineage>
        <taxon>Bacteria</taxon>
        <taxon>Pseudomonadati</taxon>
        <taxon>Bacteroidota</taxon>
        <taxon>Bacteroidia</taxon>
        <taxon>Marinilabiliales</taxon>
        <taxon>Prolixibacteraceae</taxon>
        <taxon>Gaoshiqia</taxon>
    </lineage>
</organism>
<dbReference type="GO" id="GO:0000976">
    <property type="term" value="F:transcription cis-regulatory region binding"/>
    <property type="evidence" value="ECO:0007669"/>
    <property type="project" value="TreeGrafter"/>
</dbReference>
<protein>
    <submittedName>
        <fullName evidence="8">Transcriptional repressor</fullName>
    </submittedName>
</protein>
<sequence length="141" mass="16451">MEIRNLISAKGIKVTPQRMRVLEAIHKLNNHPTAENILAYIKKKDLNIGSGTVYKVLETLVENNLIKKVKTEKDVMRYDGILENHHHLYCLSCDYIEDYNNEKLDKLLVDFFNENKIDNFLIEDITVSITGNFIKHKNINH</sequence>
<dbReference type="GO" id="GO:0045892">
    <property type="term" value="P:negative regulation of DNA-templated transcription"/>
    <property type="evidence" value="ECO:0007669"/>
    <property type="project" value="TreeGrafter"/>
</dbReference>
<keyword evidence="6" id="KW-0804">Transcription</keyword>
<evidence type="ECO:0000256" key="6">
    <source>
        <dbReference type="ARBA" id="ARBA00023163"/>
    </source>
</evidence>
<dbReference type="InterPro" id="IPR036388">
    <property type="entry name" value="WH-like_DNA-bd_sf"/>
</dbReference>
<dbReference type="Proteomes" id="UP001163821">
    <property type="component" value="Unassembled WGS sequence"/>
</dbReference>
<evidence type="ECO:0000256" key="4">
    <source>
        <dbReference type="ARBA" id="ARBA00023015"/>
    </source>
</evidence>
<evidence type="ECO:0000256" key="2">
    <source>
        <dbReference type="ARBA" id="ARBA00022491"/>
    </source>
</evidence>
<dbReference type="Gene3D" id="1.10.10.10">
    <property type="entry name" value="Winged helix-like DNA-binding domain superfamily/Winged helix DNA-binding domain"/>
    <property type="match status" value="1"/>
</dbReference>
<dbReference type="EMBL" id="JAPAAF010000011">
    <property type="protein sequence ID" value="MCW0483058.1"/>
    <property type="molecule type" value="Genomic_DNA"/>
</dbReference>
<evidence type="ECO:0000313" key="9">
    <source>
        <dbReference type="Proteomes" id="UP001163821"/>
    </source>
</evidence>
<reference evidence="8" key="1">
    <citation type="submission" date="2022-10" db="EMBL/GenBank/DDBJ databases">
        <title>Gaoshiqiia sediminis gen. nov., sp. nov., isolated from coastal sediment.</title>
        <authorList>
            <person name="Yu W.X."/>
            <person name="Mu D.S."/>
            <person name="Du J.Z."/>
            <person name="Liang Y.Q."/>
        </authorList>
    </citation>
    <scope>NUCLEOTIDE SEQUENCE</scope>
    <source>
        <strain evidence="8">A06</strain>
    </source>
</reference>
<keyword evidence="7" id="KW-0479">Metal-binding</keyword>
<dbReference type="Pfam" id="PF01475">
    <property type="entry name" value="FUR"/>
    <property type="match status" value="1"/>
</dbReference>
<gene>
    <name evidence="8" type="ORF">N2K84_09980</name>
</gene>
<dbReference type="RefSeq" id="WP_282591660.1">
    <property type="nucleotide sequence ID" value="NZ_JAPAAF010000011.1"/>
</dbReference>
<evidence type="ECO:0000256" key="1">
    <source>
        <dbReference type="ARBA" id="ARBA00007957"/>
    </source>
</evidence>
<evidence type="ECO:0000313" key="8">
    <source>
        <dbReference type="EMBL" id="MCW0483058.1"/>
    </source>
</evidence>
<keyword evidence="9" id="KW-1185">Reference proteome</keyword>
<evidence type="ECO:0000256" key="7">
    <source>
        <dbReference type="PIRSR" id="PIRSR602481-1"/>
    </source>
</evidence>
<keyword evidence="3 7" id="KW-0862">Zinc</keyword>
<dbReference type="SUPFAM" id="SSF46785">
    <property type="entry name" value="Winged helix' DNA-binding domain"/>
    <property type="match status" value="1"/>
</dbReference>
<evidence type="ECO:0000256" key="3">
    <source>
        <dbReference type="ARBA" id="ARBA00022833"/>
    </source>
</evidence>
<dbReference type="GO" id="GO:1900376">
    <property type="term" value="P:regulation of secondary metabolite biosynthetic process"/>
    <property type="evidence" value="ECO:0007669"/>
    <property type="project" value="TreeGrafter"/>
</dbReference>
<accession>A0AA41Y8T6</accession>
<feature type="binding site" evidence="7">
    <location>
        <position position="93"/>
    </location>
    <ligand>
        <name>Zn(2+)</name>
        <dbReference type="ChEBI" id="CHEBI:29105"/>
    </ligand>
</feature>